<gene>
    <name evidence="3" type="ORF">M9Y10_022053</name>
</gene>
<keyword evidence="1" id="KW-0862">Zinc</keyword>
<dbReference type="InterPro" id="IPR013083">
    <property type="entry name" value="Znf_RING/FYVE/PHD"/>
</dbReference>
<evidence type="ECO:0000259" key="2">
    <source>
        <dbReference type="PROSITE" id="PS50089"/>
    </source>
</evidence>
<dbReference type="PANTHER" id="PTHR31315:SF1">
    <property type="entry name" value="PROTEIN SIP5"/>
    <property type="match status" value="1"/>
</dbReference>
<accession>A0ABR2KS24</accession>
<evidence type="ECO:0000313" key="4">
    <source>
        <dbReference type="Proteomes" id="UP001470230"/>
    </source>
</evidence>
<keyword evidence="4" id="KW-1185">Reference proteome</keyword>
<evidence type="ECO:0000313" key="3">
    <source>
        <dbReference type="EMBL" id="KAK8893628.1"/>
    </source>
</evidence>
<dbReference type="InterPro" id="IPR001841">
    <property type="entry name" value="Znf_RING"/>
</dbReference>
<dbReference type="Proteomes" id="UP001470230">
    <property type="component" value="Unassembled WGS sequence"/>
</dbReference>
<reference evidence="3 4" key="1">
    <citation type="submission" date="2024-04" db="EMBL/GenBank/DDBJ databases">
        <title>Tritrichomonas musculus Genome.</title>
        <authorList>
            <person name="Alves-Ferreira E."/>
            <person name="Grigg M."/>
            <person name="Lorenzi H."/>
            <person name="Galac M."/>
        </authorList>
    </citation>
    <scope>NUCLEOTIDE SEQUENCE [LARGE SCALE GENOMIC DNA]</scope>
    <source>
        <strain evidence="3 4">EAF2021</strain>
    </source>
</reference>
<protein>
    <recommendedName>
        <fullName evidence="2">RING-type domain-containing protein</fullName>
    </recommendedName>
</protein>
<evidence type="ECO:0000256" key="1">
    <source>
        <dbReference type="PROSITE-ProRule" id="PRU00175"/>
    </source>
</evidence>
<dbReference type="EMBL" id="JAPFFF010000003">
    <property type="protein sequence ID" value="KAK8893628.1"/>
    <property type="molecule type" value="Genomic_DNA"/>
</dbReference>
<feature type="domain" description="RING-type" evidence="2">
    <location>
        <begin position="61"/>
        <end position="103"/>
    </location>
</feature>
<name>A0ABR2KS24_9EUKA</name>
<proteinExistence type="predicted"/>
<dbReference type="SUPFAM" id="SSF57850">
    <property type="entry name" value="RING/U-box"/>
    <property type="match status" value="1"/>
</dbReference>
<dbReference type="PANTHER" id="PTHR31315">
    <property type="entry name" value="PROTEIN SIP5"/>
    <property type="match status" value="1"/>
</dbReference>
<keyword evidence="1" id="KW-0863">Zinc-finger</keyword>
<comment type="caution">
    <text evidence="3">The sequence shown here is derived from an EMBL/GenBank/DDBJ whole genome shotgun (WGS) entry which is preliminary data.</text>
</comment>
<sequence length="178" mass="20270">MGVTTSSVSPNSSANETIHNLYKKNEYKWSPGQIAANIRRGKVTPIYNGTTERERDNRCFCSICYYFYPKINETTCCGQGICTECLAAVASPPPKERCCPFCRKENYSIIPNVEYKQLKNPFVNDEEPLQNLPDTNENLPDDVIALLMQFPNIDQTTVVQLYNDGMSTDQIIEFFELQ</sequence>
<dbReference type="InterPro" id="IPR039301">
    <property type="entry name" value="Sip5/DA2"/>
</dbReference>
<keyword evidence="1" id="KW-0479">Metal-binding</keyword>
<dbReference type="Gene3D" id="3.30.40.10">
    <property type="entry name" value="Zinc/RING finger domain, C3HC4 (zinc finger)"/>
    <property type="match status" value="1"/>
</dbReference>
<organism evidence="3 4">
    <name type="scientific">Tritrichomonas musculus</name>
    <dbReference type="NCBI Taxonomy" id="1915356"/>
    <lineage>
        <taxon>Eukaryota</taxon>
        <taxon>Metamonada</taxon>
        <taxon>Parabasalia</taxon>
        <taxon>Tritrichomonadida</taxon>
        <taxon>Tritrichomonadidae</taxon>
        <taxon>Tritrichomonas</taxon>
    </lineage>
</organism>
<dbReference type="PROSITE" id="PS50089">
    <property type="entry name" value="ZF_RING_2"/>
    <property type="match status" value="1"/>
</dbReference>